<comment type="caution">
    <text evidence="2">The sequence shown here is derived from an EMBL/GenBank/DDBJ whole genome shotgun (WGS) entry which is preliminary data.</text>
</comment>
<accession>A0A9N8ZY70</accession>
<protein>
    <submittedName>
        <fullName evidence="2">4131_t:CDS:1</fullName>
    </submittedName>
</protein>
<name>A0A9N8ZY70_FUNMO</name>
<evidence type="ECO:0000313" key="3">
    <source>
        <dbReference type="Proteomes" id="UP000789375"/>
    </source>
</evidence>
<feature type="region of interest" description="Disordered" evidence="1">
    <location>
        <begin position="1"/>
        <end position="63"/>
    </location>
</feature>
<reference evidence="2" key="1">
    <citation type="submission" date="2021-06" db="EMBL/GenBank/DDBJ databases">
        <authorList>
            <person name="Kallberg Y."/>
            <person name="Tangrot J."/>
            <person name="Rosling A."/>
        </authorList>
    </citation>
    <scope>NUCLEOTIDE SEQUENCE</scope>
    <source>
        <strain evidence="2">87-6 pot B 2015</strain>
    </source>
</reference>
<keyword evidence="3" id="KW-1185">Reference proteome</keyword>
<feature type="compositionally biased region" description="Polar residues" evidence="1">
    <location>
        <begin position="1"/>
        <end position="26"/>
    </location>
</feature>
<dbReference type="EMBL" id="CAJVPP010000778">
    <property type="protein sequence ID" value="CAG8511158.1"/>
    <property type="molecule type" value="Genomic_DNA"/>
</dbReference>
<organism evidence="2 3">
    <name type="scientific">Funneliformis mosseae</name>
    <name type="common">Endomycorrhizal fungus</name>
    <name type="synonym">Glomus mosseae</name>
    <dbReference type="NCBI Taxonomy" id="27381"/>
    <lineage>
        <taxon>Eukaryota</taxon>
        <taxon>Fungi</taxon>
        <taxon>Fungi incertae sedis</taxon>
        <taxon>Mucoromycota</taxon>
        <taxon>Glomeromycotina</taxon>
        <taxon>Glomeromycetes</taxon>
        <taxon>Glomerales</taxon>
        <taxon>Glomeraceae</taxon>
        <taxon>Funneliformis</taxon>
    </lineage>
</organism>
<evidence type="ECO:0000313" key="2">
    <source>
        <dbReference type="EMBL" id="CAG8511158.1"/>
    </source>
</evidence>
<dbReference type="Proteomes" id="UP000789375">
    <property type="component" value="Unassembled WGS sequence"/>
</dbReference>
<proteinExistence type="predicted"/>
<gene>
    <name evidence="2" type="ORF">FMOSSE_LOCUS4543</name>
</gene>
<dbReference type="AlphaFoldDB" id="A0A9N8ZY70"/>
<evidence type="ECO:0000256" key="1">
    <source>
        <dbReference type="SAM" id="MobiDB-lite"/>
    </source>
</evidence>
<sequence>MSYSKTNGSILLSDLNHSSTNLSRSPPNREDSPTNPLKRSVKDMNDGIQEVDENSPKPKKPAIQYDFDNLTKHKFTNNKCKVKEGEYNYMKENQNIDRNVGT</sequence>